<evidence type="ECO:0000256" key="4">
    <source>
        <dbReference type="ARBA" id="ARBA00022989"/>
    </source>
</evidence>
<keyword evidence="5 6" id="KW-0472">Membrane</keyword>
<dbReference type="PANTHER" id="PTHR30093:SF44">
    <property type="entry name" value="TYPE II SECRETION SYSTEM CORE PROTEIN G"/>
    <property type="match status" value="1"/>
</dbReference>
<evidence type="ECO:0000313" key="8">
    <source>
        <dbReference type="Proteomes" id="UP000176355"/>
    </source>
</evidence>
<dbReference type="PRINTS" id="PR00885">
    <property type="entry name" value="BCTERIALGSPH"/>
</dbReference>
<evidence type="ECO:0000256" key="5">
    <source>
        <dbReference type="ARBA" id="ARBA00023136"/>
    </source>
</evidence>
<gene>
    <name evidence="7" type="ORF">A3G03_02530</name>
</gene>
<comment type="caution">
    <text evidence="7">The sequence shown here is derived from an EMBL/GenBank/DDBJ whole genome shotgun (WGS) entry which is preliminary data.</text>
</comment>
<dbReference type="Gene3D" id="3.30.700.10">
    <property type="entry name" value="Glycoprotein, Type 4 Pilin"/>
    <property type="match status" value="1"/>
</dbReference>
<dbReference type="Proteomes" id="UP000176355">
    <property type="component" value="Unassembled WGS sequence"/>
</dbReference>
<dbReference type="STRING" id="1802333.A3G03_02530"/>
<dbReference type="PANTHER" id="PTHR30093">
    <property type="entry name" value="GENERAL SECRETION PATHWAY PROTEIN G"/>
    <property type="match status" value="1"/>
</dbReference>
<dbReference type="InterPro" id="IPR012902">
    <property type="entry name" value="N_methyl_site"/>
</dbReference>
<evidence type="ECO:0000256" key="2">
    <source>
        <dbReference type="ARBA" id="ARBA00022481"/>
    </source>
</evidence>
<evidence type="ECO:0000256" key="1">
    <source>
        <dbReference type="ARBA" id="ARBA00004167"/>
    </source>
</evidence>
<dbReference type="Pfam" id="PF07963">
    <property type="entry name" value="N_methyl"/>
    <property type="match status" value="1"/>
</dbReference>
<feature type="transmembrane region" description="Helical" evidence="6">
    <location>
        <begin position="6"/>
        <end position="29"/>
    </location>
</feature>
<name>A0A1G2P5U5_9BACT</name>
<evidence type="ECO:0000256" key="6">
    <source>
        <dbReference type="SAM" id="Phobius"/>
    </source>
</evidence>
<evidence type="ECO:0000256" key="3">
    <source>
        <dbReference type="ARBA" id="ARBA00022692"/>
    </source>
</evidence>
<protein>
    <recommendedName>
        <fullName evidence="9">Prepilin-type N-terminal cleavage/methylation domain-containing protein</fullName>
    </recommendedName>
</protein>
<dbReference type="GO" id="GO:0015627">
    <property type="term" value="C:type II protein secretion system complex"/>
    <property type="evidence" value="ECO:0007669"/>
    <property type="project" value="InterPro"/>
</dbReference>
<evidence type="ECO:0008006" key="9">
    <source>
        <dbReference type="Google" id="ProtNLM"/>
    </source>
</evidence>
<organism evidence="7 8">
    <name type="scientific">Candidatus Taylorbacteria bacterium RIFCSPLOWO2_12_FULL_44_15c</name>
    <dbReference type="NCBI Taxonomy" id="1802333"/>
    <lineage>
        <taxon>Bacteria</taxon>
        <taxon>Candidatus Tayloriibacteriota</taxon>
    </lineage>
</organism>
<keyword evidence="2" id="KW-0488">Methylation</keyword>
<comment type="subcellular location">
    <subcellularLocation>
        <location evidence="1">Membrane</location>
        <topology evidence="1">Single-pass membrane protein</topology>
    </subcellularLocation>
</comment>
<keyword evidence="3 6" id="KW-0812">Transmembrane</keyword>
<evidence type="ECO:0000313" key="7">
    <source>
        <dbReference type="EMBL" id="OHA43704.1"/>
    </source>
</evidence>
<proteinExistence type="predicted"/>
<keyword evidence="4 6" id="KW-1133">Transmembrane helix</keyword>
<reference evidence="7 8" key="1">
    <citation type="journal article" date="2016" name="Nat. Commun.">
        <title>Thousands of microbial genomes shed light on interconnected biogeochemical processes in an aquifer system.</title>
        <authorList>
            <person name="Anantharaman K."/>
            <person name="Brown C.T."/>
            <person name="Hug L.A."/>
            <person name="Sharon I."/>
            <person name="Castelle C.J."/>
            <person name="Probst A.J."/>
            <person name="Thomas B.C."/>
            <person name="Singh A."/>
            <person name="Wilkins M.J."/>
            <person name="Karaoz U."/>
            <person name="Brodie E.L."/>
            <person name="Williams K.H."/>
            <person name="Hubbard S.S."/>
            <person name="Banfield J.F."/>
        </authorList>
    </citation>
    <scope>NUCLEOTIDE SEQUENCE [LARGE SCALE GENOMIC DNA]</scope>
</reference>
<sequence length="119" mass="11964">MKTKGFTLIELLVVIAIIGILASVVLASLNTARGKAKGAAFKAEMASMRANLINVCDSVAIVAATDMPAVGTHALGSIISQSCGSTGSATFDVTIAANNGITCSAQITQNAITYTGACQ</sequence>
<dbReference type="NCBIfam" id="TIGR02532">
    <property type="entry name" value="IV_pilin_GFxxxE"/>
    <property type="match status" value="1"/>
</dbReference>
<dbReference type="PROSITE" id="PS00409">
    <property type="entry name" value="PROKAR_NTER_METHYL"/>
    <property type="match status" value="1"/>
</dbReference>
<accession>A0A1G2P5U5</accession>
<dbReference type="SUPFAM" id="SSF54523">
    <property type="entry name" value="Pili subunits"/>
    <property type="match status" value="1"/>
</dbReference>
<dbReference type="InterPro" id="IPR002416">
    <property type="entry name" value="T2SS_protein-GspH"/>
</dbReference>
<dbReference type="GO" id="GO:0015628">
    <property type="term" value="P:protein secretion by the type II secretion system"/>
    <property type="evidence" value="ECO:0007669"/>
    <property type="project" value="InterPro"/>
</dbReference>
<dbReference type="InterPro" id="IPR045584">
    <property type="entry name" value="Pilin-like"/>
</dbReference>
<dbReference type="EMBL" id="MHSL01000019">
    <property type="protein sequence ID" value="OHA43704.1"/>
    <property type="molecule type" value="Genomic_DNA"/>
</dbReference>
<dbReference type="GO" id="GO:0016020">
    <property type="term" value="C:membrane"/>
    <property type="evidence" value="ECO:0007669"/>
    <property type="project" value="UniProtKB-SubCell"/>
</dbReference>
<dbReference type="AlphaFoldDB" id="A0A1G2P5U5"/>